<proteinExistence type="predicted"/>
<gene>
    <name evidence="1" type="ORF">DT076_16015</name>
</gene>
<accession>A0A367YRB7</accession>
<dbReference type="Proteomes" id="UP000252770">
    <property type="component" value="Unassembled WGS sequence"/>
</dbReference>
<keyword evidence="2" id="KW-1185">Reference proteome</keyword>
<name>A0A367YRB7_9ACTN</name>
<protein>
    <submittedName>
        <fullName evidence="1">Uncharacterized protein</fullName>
    </submittedName>
</protein>
<comment type="caution">
    <text evidence="1">The sequence shown here is derived from an EMBL/GenBank/DDBJ whole genome shotgun (WGS) entry which is preliminary data.</text>
</comment>
<dbReference type="RefSeq" id="WP_114127713.1">
    <property type="nucleotide sequence ID" value="NZ_QOUI01000011.1"/>
</dbReference>
<reference evidence="1 2" key="1">
    <citation type="submission" date="2018-07" db="EMBL/GenBank/DDBJ databases">
        <title>Desertimonas flava gen. nov. sp. nov.</title>
        <authorList>
            <person name="Liu S."/>
        </authorList>
    </citation>
    <scope>NUCLEOTIDE SEQUENCE [LARGE SCALE GENOMIC DNA]</scope>
    <source>
        <strain evidence="1 2">16Sb5-5</strain>
    </source>
</reference>
<dbReference type="AlphaFoldDB" id="A0A367YRB7"/>
<sequence>MPGAASLPEDGLAELVLAHRRLGQRLSDLEHELDDALDPDDPATLHTYATARRRWRAALEHMAGVIRRLEGDLRR</sequence>
<evidence type="ECO:0000313" key="2">
    <source>
        <dbReference type="Proteomes" id="UP000252770"/>
    </source>
</evidence>
<dbReference type="EMBL" id="QOUI01000011">
    <property type="protein sequence ID" value="RCK68426.1"/>
    <property type="molecule type" value="Genomic_DNA"/>
</dbReference>
<evidence type="ECO:0000313" key="1">
    <source>
        <dbReference type="EMBL" id="RCK68426.1"/>
    </source>
</evidence>
<organism evidence="1 2">
    <name type="scientific">Desertihabitans brevis</name>
    <dbReference type="NCBI Taxonomy" id="2268447"/>
    <lineage>
        <taxon>Bacteria</taxon>
        <taxon>Bacillati</taxon>
        <taxon>Actinomycetota</taxon>
        <taxon>Actinomycetes</taxon>
        <taxon>Propionibacteriales</taxon>
        <taxon>Propionibacteriaceae</taxon>
        <taxon>Desertihabitans</taxon>
    </lineage>
</organism>